<name>A0A0W8FKY0_9ZZZZ</name>
<evidence type="ECO:0000313" key="2">
    <source>
        <dbReference type="EMBL" id="KUG20963.1"/>
    </source>
</evidence>
<feature type="domain" description="Methanogenesis regulatory protein FilR1 middle" evidence="1">
    <location>
        <begin position="117"/>
        <end position="238"/>
    </location>
</feature>
<dbReference type="InterPro" id="IPR013561">
    <property type="entry name" value="FilR1_middle_dom"/>
</dbReference>
<sequence length="243" mass="27643">MKIFASDRRVEVLDALLHGETKDQIKARVPASTFAFTVNYLKNVGFAEDSGGEISLTDRGRAYLIIFEQFHTGIKTLRRLFEAFPDHIIYLPDEFFMRLHEISDFEVVTSEASDVMKPHRVFFEYVSRSKEIIGVSPFLFTDFPDFFKGLAGKMDSISLVLTKEVFDIISAYPIEEYDNIEISVIDGAPKIGVAVTDTVLSIGFYYKSGSYDFTRDLIATSPDAIAFGKDLVEHYRRQSRKII</sequence>
<protein>
    <submittedName>
        <fullName evidence="2">Transcriptional regulator, arsr family</fullName>
    </submittedName>
</protein>
<proteinExistence type="predicted"/>
<comment type="caution">
    <text evidence="2">The sequence shown here is derived from an EMBL/GenBank/DDBJ whole genome shotgun (WGS) entry which is preliminary data.</text>
</comment>
<accession>A0A0W8FKY0</accession>
<reference evidence="2" key="1">
    <citation type="journal article" date="2015" name="Proc. Natl. Acad. Sci. U.S.A.">
        <title>Networks of energetic and metabolic interactions define dynamics in microbial communities.</title>
        <authorList>
            <person name="Embree M."/>
            <person name="Liu J.K."/>
            <person name="Al-Bassam M.M."/>
            <person name="Zengler K."/>
        </authorList>
    </citation>
    <scope>NUCLEOTIDE SEQUENCE</scope>
</reference>
<evidence type="ECO:0000259" key="1">
    <source>
        <dbReference type="Pfam" id="PF08350"/>
    </source>
</evidence>
<dbReference type="AlphaFoldDB" id="A0A0W8FKY0"/>
<dbReference type="Pfam" id="PF08350">
    <property type="entry name" value="FilR1_middle"/>
    <property type="match status" value="1"/>
</dbReference>
<organism evidence="2">
    <name type="scientific">hydrocarbon metagenome</name>
    <dbReference type="NCBI Taxonomy" id="938273"/>
    <lineage>
        <taxon>unclassified sequences</taxon>
        <taxon>metagenomes</taxon>
        <taxon>ecological metagenomes</taxon>
    </lineage>
</organism>
<dbReference type="EMBL" id="LNQE01001122">
    <property type="protein sequence ID" value="KUG20963.1"/>
    <property type="molecule type" value="Genomic_DNA"/>
</dbReference>
<gene>
    <name evidence="2" type="ORF">ASZ90_009284</name>
</gene>